<evidence type="ECO:0000256" key="2">
    <source>
        <dbReference type="PROSITE-ProRule" id="PRU10141"/>
    </source>
</evidence>
<dbReference type="FunFam" id="1.10.510.10:FF:000947">
    <property type="entry name" value="serine/threonine-protein kinase OSR1"/>
    <property type="match status" value="1"/>
</dbReference>
<feature type="region of interest" description="Disordered" evidence="3">
    <location>
        <begin position="602"/>
        <end position="636"/>
    </location>
</feature>
<comment type="similarity">
    <text evidence="1">Belongs to the protein kinase superfamily. STE Ser/Thr protein kinase family. STE20 subfamily.</text>
</comment>
<dbReference type="OrthoDB" id="248923at2759"/>
<keyword evidence="2" id="KW-0067">ATP-binding</keyword>
<feature type="region of interest" description="Disordered" evidence="3">
    <location>
        <begin position="685"/>
        <end position="706"/>
    </location>
</feature>
<feature type="compositionally biased region" description="Low complexity" evidence="3">
    <location>
        <begin position="690"/>
        <end position="706"/>
    </location>
</feature>
<keyword evidence="6" id="KW-1185">Reference proteome</keyword>
<evidence type="ECO:0000256" key="1">
    <source>
        <dbReference type="ARBA" id="ARBA00008874"/>
    </source>
</evidence>
<dbReference type="InterPro" id="IPR017441">
    <property type="entry name" value="Protein_kinase_ATP_BS"/>
</dbReference>
<dbReference type="InterPro" id="IPR000719">
    <property type="entry name" value="Prot_kinase_dom"/>
</dbReference>
<dbReference type="GO" id="GO:0005524">
    <property type="term" value="F:ATP binding"/>
    <property type="evidence" value="ECO:0007669"/>
    <property type="project" value="UniProtKB-UniRule"/>
</dbReference>
<feature type="compositionally biased region" description="Basic and acidic residues" evidence="3">
    <location>
        <begin position="642"/>
        <end position="656"/>
    </location>
</feature>
<dbReference type="PANTHER" id="PTHR48014:SF21">
    <property type="entry name" value="SERINE_THREONINE-PROTEIN KINASE FRAY2"/>
    <property type="match status" value="1"/>
</dbReference>
<dbReference type="AlphaFoldDB" id="A0A168SMT9"/>
<feature type="region of interest" description="Disordered" evidence="3">
    <location>
        <begin position="642"/>
        <end position="661"/>
    </location>
</feature>
<evidence type="ECO:0000259" key="4">
    <source>
        <dbReference type="PROSITE" id="PS50011"/>
    </source>
</evidence>
<evidence type="ECO:0000256" key="3">
    <source>
        <dbReference type="SAM" id="MobiDB-lite"/>
    </source>
</evidence>
<proteinExistence type="inferred from homology"/>
<dbReference type="PANTHER" id="PTHR48014">
    <property type="entry name" value="SERINE/THREONINE-PROTEIN KINASE FRAY2"/>
    <property type="match status" value="1"/>
</dbReference>
<dbReference type="Gene3D" id="1.10.510.10">
    <property type="entry name" value="Transferase(Phosphotransferase) domain 1"/>
    <property type="match status" value="1"/>
</dbReference>
<dbReference type="InParanoid" id="A0A168SMT9"/>
<keyword evidence="2" id="KW-0547">Nucleotide-binding</keyword>
<dbReference type="PROSITE" id="PS50011">
    <property type="entry name" value="PROTEIN_KINASE_DOM"/>
    <property type="match status" value="1"/>
</dbReference>
<name>A0A168SMT9_ABSGL</name>
<feature type="compositionally biased region" description="Low complexity" evidence="3">
    <location>
        <begin position="487"/>
        <end position="499"/>
    </location>
</feature>
<feature type="binding site" evidence="2">
    <location>
        <position position="132"/>
    </location>
    <ligand>
        <name>ATP</name>
        <dbReference type="ChEBI" id="CHEBI:30616"/>
    </ligand>
</feature>
<feature type="compositionally biased region" description="Polar residues" evidence="3">
    <location>
        <begin position="551"/>
        <end position="573"/>
    </location>
</feature>
<evidence type="ECO:0000313" key="5">
    <source>
        <dbReference type="EMBL" id="SAM08664.1"/>
    </source>
</evidence>
<organism evidence="5">
    <name type="scientific">Absidia glauca</name>
    <name type="common">Pin mould</name>
    <dbReference type="NCBI Taxonomy" id="4829"/>
    <lineage>
        <taxon>Eukaryota</taxon>
        <taxon>Fungi</taxon>
        <taxon>Fungi incertae sedis</taxon>
        <taxon>Mucoromycota</taxon>
        <taxon>Mucoromycotina</taxon>
        <taxon>Mucoromycetes</taxon>
        <taxon>Mucorales</taxon>
        <taxon>Cunninghamellaceae</taxon>
        <taxon>Absidia</taxon>
    </lineage>
</organism>
<dbReference type="PROSITE" id="PS00107">
    <property type="entry name" value="PROTEIN_KINASE_ATP"/>
    <property type="match status" value="1"/>
</dbReference>
<dbReference type="OMA" id="LIHEMMI"/>
<feature type="region of interest" description="Disordered" evidence="3">
    <location>
        <begin position="404"/>
        <end position="580"/>
    </location>
</feature>
<dbReference type="InterPro" id="IPR011009">
    <property type="entry name" value="Kinase-like_dom_sf"/>
</dbReference>
<sequence>MAQVNHSASSSRTTSPPHTPSRSRSNSIMKGVVDSPKLQQLHQQQQTDIHPPTQLKRITTNDGLLPRLHSVHGPAPHHEDSPITAQTNHQLSDAQLSNKPEHYDLQDPIGYGSSAVVYGAIYKPTQRKVAIKVIDLDMFERNQIDELRRETALMALSKHPNVLRVYGSFVSGSKLYIITPYLSGGSCLDIMKTSYPDGFDEITIATILKQALEGLIYLHKNGHIHRDVKAGNLLMDEHGVVQLADFGVSSSLTENNEVRKTFVGTPCWMAPEVMEQAGYDFKADIWSFGITAIELATGHAPFAKYAPMKVLMMTLSQDPPSLSRENAKHKFSKMIKEMIDTCLQKDPKKRPSAEKLLQHPFFRQAKKKDFLVKAILNRIPALDQRPHKKVPQKQIAIESTDQWDFGTFSDDDNASKQSTTPTTPLNNKKHISFGDVVVKPSSNHKTTSLSPTIESPDQHPSQVSPDLAIPTPQRKSRFVVGDNPPDQQQQQQHNTTQSQRSVSSVYEQQPIPHVSTTMYHPSEKDGVGLGISRSTSTTTSSGQEVKKGRFSVNQTSQRTASVSSPLLDSGQTDDSQEFKSTPVARIGSNDSLRKSRFAVHHSPVATPDKPPPPPSASLESQPSSRKPSVGSCSGKVSRFQVAKEDSMASTKDDYHDTAPAIDGRKKGRFQLSGVGGDLKLESKDGGYLESPQSSVSSCYSPNSSFSRGQSTRLMDMSLFYSQMDHLYKQADAQKALIHEMMIGLSLGGNRAPVHESRPRSGTLTHELSHTLDYLQHLLMLSCREREQLQRENEHLRRELARRKGQASSSSQRSGVVDPLPPSSLDYFTPPRPHTTSPTAMTPLDSETLRSPSLTVHASSTADKQSVLPTPSTSYSSMPP</sequence>
<dbReference type="GO" id="GO:0043539">
    <property type="term" value="F:protein serine/threonine kinase activator activity"/>
    <property type="evidence" value="ECO:0007669"/>
    <property type="project" value="InterPro"/>
</dbReference>
<dbReference type="GO" id="GO:0004672">
    <property type="term" value="F:protein kinase activity"/>
    <property type="evidence" value="ECO:0007669"/>
    <property type="project" value="InterPro"/>
</dbReference>
<gene>
    <name evidence="5" type="primary">ABSGL_14327.1 scaffold 14385</name>
</gene>
<dbReference type="GO" id="GO:0006611">
    <property type="term" value="P:protein export from nucleus"/>
    <property type="evidence" value="ECO:0007669"/>
    <property type="project" value="TreeGrafter"/>
</dbReference>
<feature type="region of interest" description="Disordered" evidence="3">
    <location>
        <begin position="793"/>
        <end position="879"/>
    </location>
</feature>
<feature type="domain" description="Protein kinase" evidence="4">
    <location>
        <begin position="103"/>
        <end position="362"/>
    </location>
</feature>
<dbReference type="Gene3D" id="3.30.200.20">
    <property type="entry name" value="Phosphorylase Kinase, domain 1"/>
    <property type="match status" value="1"/>
</dbReference>
<feature type="region of interest" description="Disordered" evidence="3">
    <location>
        <begin position="1"/>
        <end position="28"/>
    </location>
</feature>
<dbReference type="STRING" id="4829.A0A168SMT9"/>
<dbReference type="GO" id="GO:1902554">
    <property type="term" value="C:serine/threonine protein kinase complex"/>
    <property type="evidence" value="ECO:0007669"/>
    <property type="project" value="TreeGrafter"/>
</dbReference>
<feature type="compositionally biased region" description="Low complexity" evidence="3">
    <location>
        <begin position="1"/>
        <end position="27"/>
    </location>
</feature>
<dbReference type="EMBL" id="LT554895">
    <property type="protein sequence ID" value="SAM08664.1"/>
    <property type="molecule type" value="Genomic_DNA"/>
</dbReference>
<feature type="compositionally biased region" description="Polar residues" evidence="3">
    <location>
        <begin position="415"/>
        <end position="426"/>
    </location>
</feature>
<evidence type="ECO:0000313" key="6">
    <source>
        <dbReference type="Proteomes" id="UP000078561"/>
    </source>
</evidence>
<reference evidence="5" key="1">
    <citation type="submission" date="2016-04" db="EMBL/GenBank/DDBJ databases">
        <authorList>
            <person name="Evans L.H."/>
            <person name="Alamgir A."/>
            <person name="Owens N."/>
            <person name="Weber N.D."/>
            <person name="Virtaneva K."/>
            <person name="Barbian K."/>
            <person name="Babar A."/>
            <person name="Rosenke K."/>
        </authorList>
    </citation>
    <scope>NUCLEOTIDE SEQUENCE [LARGE SCALE GENOMIC DNA]</scope>
    <source>
        <strain evidence="5">CBS 101.48</strain>
    </source>
</reference>
<dbReference type="FunCoup" id="A0A168SMT9">
    <property type="interactions" value="545"/>
</dbReference>
<dbReference type="Pfam" id="PF00069">
    <property type="entry name" value="Pkinase"/>
    <property type="match status" value="1"/>
</dbReference>
<protein>
    <recommendedName>
        <fullName evidence="4">Protein kinase domain-containing protein</fullName>
    </recommendedName>
</protein>
<dbReference type="InterPro" id="IPR047173">
    <property type="entry name" value="STRAD_A/B-like"/>
</dbReference>
<feature type="compositionally biased region" description="Polar residues" evidence="3">
    <location>
        <begin position="440"/>
        <end position="464"/>
    </location>
</feature>
<dbReference type="Proteomes" id="UP000078561">
    <property type="component" value="Unassembled WGS sequence"/>
</dbReference>
<feature type="compositionally biased region" description="Low complexity" evidence="3">
    <location>
        <begin position="868"/>
        <end position="879"/>
    </location>
</feature>
<accession>A0A168SMT9</accession>
<feature type="compositionally biased region" description="Polar residues" evidence="3">
    <location>
        <begin position="848"/>
        <end position="867"/>
    </location>
</feature>
<dbReference type="SUPFAM" id="SSF56112">
    <property type="entry name" value="Protein kinase-like (PK-like)"/>
    <property type="match status" value="1"/>
</dbReference>
<dbReference type="SMART" id="SM00220">
    <property type="entry name" value="S_TKc"/>
    <property type="match status" value="1"/>
</dbReference>